<keyword evidence="3" id="KW-1185">Reference proteome</keyword>
<feature type="compositionally biased region" description="Basic and acidic residues" evidence="1">
    <location>
        <begin position="33"/>
        <end position="42"/>
    </location>
</feature>
<feature type="compositionally biased region" description="Acidic residues" evidence="1">
    <location>
        <begin position="143"/>
        <end position="155"/>
    </location>
</feature>
<reference evidence="2" key="1">
    <citation type="journal article" date="2022" name="bioRxiv">
        <title>Sequencing and chromosome-scale assembly of the giantPleurodeles waltlgenome.</title>
        <authorList>
            <person name="Brown T."/>
            <person name="Elewa A."/>
            <person name="Iarovenko S."/>
            <person name="Subramanian E."/>
            <person name="Araus A.J."/>
            <person name="Petzold A."/>
            <person name="Susuki M."/>
            <person name="Suzuki K.-i.T."/>
            <person name="Hayashi T."/>
            <person name="Toyoda A."/>
            <person name="Oliveira C."/>
            <person name="Osipova E."/>
            <person name="Leigh N.D."/>
            <person name="Simon A."/>
            <person name="Yun M.H."/>
        </authorList>
    </citation>
    <scope>NUCLEOTIDE SEQUENCE</scope>
    <source>
        <strain evidence="2">20211129_DDA</strain>
        <tissue evidence="2">Liver</tissue>
    </source>
</reference>
<feature type="region of interest" description="Disordered" evidence="1">
    <location>
        <begin position="187"/>
        <end position="210"/>
    </location>
</feature>
<comment type="caution">
    <text evidence="2">The sequence shown here is derived from an EMBL/GenBank/DDBJ whole genome shotgun (WGS) entry which is preliminary data.</text>
</comment>
<feature type="compositionally biased region" description="Basic and acidic residues" evidence="1">
    <location>
        <begin position="99"/>
        <end position="128"/>
    </location>
</feature>
<sequence>MGGAEPGERVSTPSTESRTAGGDTEEDGETEDAEKPRDDAQRRHVPGGARHSQNQALGNLTACNRVPVATVTEQSPEPDGPYSGGTAARGVNPEVESDTDIRERDARGEEERRRTARIREMGGAEPGERVSTPSTESRTAGGDTEEDGETDEEDAEKPRDNAQRRHVPGGAWHSQVRAYLIVKILPEWMQVDKKREKGSEEPGRDREEGS</sequence>
<evidence type="ECO:0000313" key="3">
    <source>
        <dbReference type="Proteomes" id="UP001066276"/>
    </source>
</evidence>
<gene>
    <name evidence="2" type="ORF">NDU88_005378</name>
</gene>
<dbReference type="AlphaFoldDB" id="A0AAV7VN58"/>
<evidence type="ECO:0000256" key="1">
    <source>
        <dbReference type="SAM" id="MobiDB-lite"/>
    </source>
</evidence>
<feature type="compositionally biased region" description="Acidic residues" evidence="1">
    <location>
        <begin position="23"/>
        <end position="32"/>
    </location>
</feature>
<organism evidence="2 3">
    <name type="scientific">Pleurodeles waltl</name>
    <name type="common">Iberian ribbed newt</name>
    <dbReference type="NCBI Taxonomy" id="8319"/>
    <lineage>
        <taxon>Eukaryota</taxon>
        <taxon>Metazoa</taxon>
        <taxon>Chordata</taxon>
        <taxon>Craniata</taxon>
        <taxon>Vertebrata</taxon>
        <taxon>Euteleostomi</taxon>
        <taxon>Amphibia</taxon>
        <taxon>Batrachia</taxon>
        <taxon>Caudata</taxon>
        <taxon>Salamandroidea</taxon>
        <taxon>Salamandridae</taxon>
        <taxon>Pleurodelinae</taxon>
        <taxon>Pleurodeles</taxon>
    </lineage>
</organism>
<dbReference type="EMBL" id="JANPWB010000003">
    <property type="protein sequence ID" value="KAJ1201570.1"/>
    <property type="molecule type" value="Genomic_DNA"/>
</dbReference>
<dbReference type="Proteomes" id="UP001066276">
    <property type="component" value="Chromosome 2_1"/>
</dbReference>
<feature type="compositionally biased region" description="Polar residues" evidence="1">
    <location>
        <begin position="51"/>
        <end position="62"/>
    </location>
</feature>
<proteinExistence type="predicted"/>
<evidence type="ECO:0000313" key="2">
    <source>
        <dbReference type="EMBL" id="KAJ1201570.1"/>
    </source>
</evidence>
<accession>A0AAV7VN58</accession>
<feature type="region of interest" description="Disordered" evidence="1">
    <location>
        <begin position="1"/>
        <end position="171"/>
    </location>
</feature>
<name>A0AAV7VN58_PLEWA</name>
<feature type="compositionally biased region" description="Basic and acidic residues" evidence="1">
    <location>
        <begin position="190"/>
        <end position="210"/>
    </location>
</feature>
<protein>
    <submittedName>
        <fullName evidence="2">Uncharacterized protein</fullName>
    </submittedName>
</protein>